<evidence type="ECO:0000313" key="5">
    <source>
        <dbReference type="Proteomes" id="UP000182062"/>
    </source>
</evidence>
<gene>
    <name evidence="4" type="ORF">BHE18_01105</name>
</gene>
<dbReference type="AlphaFoldDB" id="A0A1J6W4P0"/>
<protein>
    <submittedName>
        <fullName evidence="4">Spore gernimation protein GerD</fullName>
    </submittedName>
</protein>
<accession>A0A1J6W4P0</accession>
<feature type="domain" description="Spore germination GerD central core" evidence="3">
    <location>
        <begin position="64"/>
        <end position="177"/>
    </location>
</feature>
<feature type="signal peptide" evidence="2">
    <location>
        <begin position="1"/>
        <end position="16"/>
    </location>
</feature>
<keyword evidence="2" id="KW-0732">Signal</keyword>
<evidence type="ECO:0000313" key="4">
    <source>
        <dbReference type="EMBL" id="OIU71556.1"/>
    </source>
</evidence>
<feature type="chain" id="PRO_5039442229" evidence="2">
    <location>
        <begin position="17"/>
        <end position="217"/>
    </location>
</feature>
<feature type="compositionally biased region" description="Gly residues" evidence="1">
    <location>
        <begin position="188"/>
        <end position="217"/>
    </location>
</feature>
<name>A0A1J6W4P0_9BACI</name>
<sequence length="217" mass="23610">MKRYSFLFLLPMLLLAACGGGGDTVSSKMDYEETKKMVVDILKTDDGKKAIQEVMADDKMKSELIMDQKVVKDTISKTLTSEKGTEFWKKSFEDPKFAETMAKSMKDGNEKLLKDLMKDPEYQGMMMDLMKDPEFQKELTEALKSKEFREHLQQVILETFESPLFKAKMQDILLKAAEESGAAKQEEAGGGASQSGQTGGGQGGSGGAGGSSGTGGG</sequence>
<dbReference type="EMBL" id="MINN01000079">
    <property type="protein sequence ID" value="OIU71556.1"/>
    <property type="molecule type" value="Genomic_DNA"/>
</dbReference>
<dbReference type="Pfam" id="PF17898">
    <property type="entry name" value="GerD"/>
    <property type="match status" value="1"/>
</dbReference>
<proteinExistence type="predicted"/>
<comment type="caution">
    <text evidence="4">The sequence shown here is derived from an EMBL/GenBank/DDBJ whole genome shotgun (WGS) entry which is preliminary data.</text>
</comment>
<dbReference type="NCBIfam" id="NF040801">
    <property type="entry name" value="spore_GerD"/>
    <property type="match status" value="1"/>
</dbReference>
<keyword evidence="5" id="KW-1185">Reference proteome</keyword>
<evidence type="ECO:0000259" key="3">
    <source>
        <dbReference type="Pfam" id="PF17898"/>
    </source>
</evidence>
<dbReference type="PROSITE" id="PS51257">
    <property type="entry name" value="PROKAR_LIPOPROTEIN"/>
    <property type="match status" value="1"/>
</dbReference>
<evidence type="ECO:0000256" key="1">
    <source>
        <dbReference type="SAM" id="MobiDB-lite"/>
    </source>
</evidence>
<organism evidence="4 5">
    <name type="scientific">Rossellomorea aquimaris</name>
    <dbReference type="NCBI Taxonomy" id="189382"/>
    <lineage>
        <taxon>Bacteria</taxon>
        <taxon>Bacillati</taxon>
        <taxon>Bacillota</taxon>
        <taxon>Bacilli</taxon>
        <taxon>Bacillales</taxon>
        <taxon>Bacillaceae</taxon>
        <taxon>Rossellomorea</taxon>
    </lineage>
</organism>
<feature type="region of interest" description="Disordered" evidence="1">
    <location>
        <begin position="180"/>
        <end position="217"/>
    </location>
</feature>
<dbReference type="OrthoDB" id="2375836at2"/>
<dbReference type="InterPro" id="IPR041262">
    <property type="entry name" value="GerD_central"/>
</dbReference>
<dbReference type="RefSeq" id="WP_071618380.1">
    <property type="nucleotide sequence ID" value="NZ_MINN01000079.1"/>
</dbReference>
<reference evidence="4 5" key="1">
    <citation type="submission" date="2016-09" db="EMBL/GenBank/DDBJ databases">
        <title>Bacillus aquimaris SAMM genome sequence reveals colonization and biosurfactant production capacities.</title>
        <authorList>
            <person name="Waghmode S.R."/>
            <person name="Suryavanshi M.V."/>
        </authorList>
    </citation>
    <scope>NUCLEOTIDE SEQUENCE [LARGE SCALE GENOMIC DNA]</scope>
    <source>
        <strain evidence="4 5">SAMM</strain>
    </source>
</reference>
<dbReference type="Proteomes" id="UP000182062">
    <property type="component" value="Unassembled WGS sequence"/>
</dbReference>
<evidence type="ECO:0000256" key="2">
    <source>
        <dbReference type="SAM" id="SignalP"/>
    </source>
</evidence>